<keyword evidence="5 9" id="KW-1133">Transmembrane helix</keyword>
<evidence type="ECO:0000256" key="2">
    <source>
        <dbReference type="ARBA" id="ARBA00022448"/>
    </source>
</evidence>
<keyword evidence="4 9" id="KW-0812">Transmembrane</keyword>
<dbReference type="CDD" id="cd06261">
    <property type="entry name" value="TM_PBP2"/>
    <property type="match status" value="1"/>
</dbReference>
<keyword evidence="2 9" id="KW-0813">Transport</keyword>
<dbReference type="Gene3D" id="1.10.3720.10">
    <property type="entry name" value="MetI-like"/>
    <property type="match status" value="1"/>
</dbReference>
<dbReference type="PROSITE" id="PS51257">
    <property type="entry name" value="PROKAR_LIPOPROTEIN"/>
    <property type="match status" value="1"/>
</dbReference>
<feature type="domain" description="ABC transmembrane type-1" evidence="11">
    <location>
        <begin position="441"/>
        <end position="620"/>
    </location>
</feature>
<keyword evidence="6 9" id="KW-0472">Membrane</keyword>
<sequence length="642" mass="69482">MRQWIALSLLCMSALLLPLSASAACESPIKFGALTWESGQFTSGVLKYIAEEGYGCTVEEVPGAGPALETALSQNDIQIIGEQWIGRSPIMENAIEQNKVAVIGDTLKGGATQGWYVPKYVLEENPGLRRYQDLPKYADLFKDPEDPSKSRFMNCPSGWTCEIFNTRLLKNTGLDSIFNNAHPGTGAALDAEIASAFEQHKPLLFYYWQPTGLMAKYDFAALEFPDHKDACWQDLLLADGTSDCVSGFPVSPLGIAASTPFIDTNPELAEVFKRVQFTSDELNGAILEMSESKRSGDEQALVFLRDNPDVWRGWLSEEAATNLATKLGVSLDGTTSIDDTASTLDQSVLSSSFPSWSLETPLNNALSSVVQNYGDVFRTISTVTLTYLLLPIERLLTIIPPWLIIALVAVLAWFGVRKIWFALACGAGLFLIGAFGLWGALIDTLALLIVSVLVTVVIGIPIGIAMSGSKLLRKIVTPVLDVMQTMPSFVYLIPVLMLFGIGKVPALFATVIYALPPLIRLTTLGVTQVNHEMVEAGRSFGSTHLQLLIWIKLPQALPSIMAGINQAVMMSLAMVVLASMIGAPGLGEDVLQSIQTLNIGQGLQAGMAIVIVAIIIDRITQAFGQGKRARQKTIKAGRRPIG</sequence>
<dbReference type="SUPFAM" id="SSF161098">
    <property type="entry name" value="MetI-like"/>
    <property type="match status" value="1"/>
</dbReference>
<dbReference type="CDD" id="cd13641">
    <property type="entry name" value="PBP2_HisX_like"/>
    <property type="match status" value="1"/>
</dbReference>
<feature type="transmembrane region" description="Helical" evidence="9">
    <location>
        <begin position="421"/>
        <end position="441"/>
    </location>
</feature>
<evidence type="ECO:0000256" key="6">
    <source>
        <dbReference type="ARBA" id="ARBA00023136"/>
    </source>
</evidence>
<evidence type="ECO:0000256" key="9">
    <source>
        <dbReference type="RuleBase" id="RU363032"/>
    </source>
</evidence>
<comment type="caution">
    <text evidence="12">The sequence shown here is derived from an EMBL/GenBank/DDBJ whole genome shotgun (WGS) entry which is preliminary data.</text>
</comment>
<evidence type="ECO:0000256" key="1">
    <source>
        <dbReference type="ARBA" id="ARBA00004651"/>
    </source>
</evidence>
<dbReference type="RefSeq" id="WP_223332959.1">
    <property type="nucleotide sequence ID" value="NZ_PGFT01000001.1"/>
</dbReference>
<evidence type="ECO:0000256" key="8">
    <source>
        <dbReference type="ARBA" id="ARBA00035652"/>
    </source>
</evidence>
<comment type="similarity">
    <text evidence="9">Belongs to the binding-protein-dependent transport system permease family.</text>
</comment>
<feature type="transmembrane region" description="Helical" evidence="9">
    <location>
        <begin position="489"/>
        <end position="516"/>
    </location>
</feature>
<evidence type="ECO:0000256" key="3">
    <source>
        <dbReference type="ARBA" id="ARBA00022475"/>
    </source>
</evidence>
<gene>
    <name evidence="12" type="ORF">CUR83_05810</name>
</gene>
<keyword evidence="3" id="KW-1003">Cell membrane</keyword>
<dbReference type="EMBL" id="PGFT01000001">
    <property type="protein sequence ID" value="MDH4904583.1"/>
    <property type="molecule type" value="Genomic_DNA"/>
</dbReference>
<evidence type="ECO:0000313" key="13">
    <source>
        <dbReference type="Proteomes" id="UP001243298"/>
    </source>
</evidence>
<comment type="similarity">
    <text evidence="7">In the C-terminal section; belongs to the OsmX family.</text>
</comment>
<evidence type="ECO:0000256" key="5">
    <source>
        <dbReference type="ARBA" id="ARBA00022989"/>
    </source>
</evidence>
<evidence type="ECO:0000313" key="12">
    <source>
        <dbReference type="EMBL" id="MDH4904583.1"/>
    </source>
</evidence>
<keyword evidence="13" id="KW-1185">Reference proteome</keyword>
<dbReference type="PROSITE" id="PS50928">
    <property type="entry name" value="ABC_TM1"/>
    <property type="match status" value="1"/>
</dbReference>
<protein>
    <submittedName>
        <fullName evidence="12">Glycine/betaine ABC transporter substrate-binding protein</fullName>
    </submittedName>
</protein>
<accession>A0ABT6ISB9</accession>
<evidence type="ECO:0000256" key="4">
    <source>
        <dbReference type="ARBA" id="ARBA00022692"/>
    </source>
</evidence>
<dbReference type="InterPro" id="IPR007210">
    <property type="entry name" value="ABC_Gly_betaine_transp_sub-bd"/>
</dbReference>
<organism evidence="12 13">
    <name type="scientific">Psychrobacter pocilloporae</name>
    <dbReference type="NCBI Taxonomy" id="1775882"/>
    <lineage>
        <taxon>Bacteria</taxon>
        <taxon>Pseudomonadati</taxon>
        <taxon>Pseudomonadota</taxon>
        <taxon>Gammaproteobacteria</taxon>
        <taxon>Moraxellales</taxon>
        <taxon>Moraxellaceae</taxon>
        <taxon>Psychrobacter</taxon>
    </lineage>
</organism>
<dbReference type="Pfam" id="PF04069">
    <property type="entry name" value="OpuAC"/>
    <property type="match status" value="1"/>
</dbReference>
<evidence type="ECO:0000259" key="11">
    <source>
        <dbReference type="PROSITE" id="PS50928"/>
    </source>
</evidence>
<dbReference type="Gene3D" id="3.40.190.100">
    <property type="entry name" value="Glycine betaine-binding periplasmic protein, domain 2"/>
    <property type="match status" value="1"/>
</dbReference>
<dbReference type="Pfam" id="PF00528">
    <property type="entry name" value="BPD_transp_1"/>
    <property type="match status" value="1"/>
</dbReference>
<dbReference type="SUPFAM" id="SSF53850">
    <property type="entry name" value="Periplasmic binding protein-like II"/>
    <property type="match status" value="1"/>
</dbReference>
<dbReference type="PANTHER" id="PTHR47737:SF1">
    <property type="entry name" value="GLYCINE BETAINE_PROLINE BETAINE TRANSPORT SYSTEM PERMEASE PROTEIN PROW"/>
    <property type="match status" value="1"/>
</dbReference>
<feature type="signal peptide" evidence="10">
    <location>
        <begin position="1"/>
        <end position="23"/>
    </location>
</feature>
<dbReference type="InterPro" id="IPR035906">
    <property type="entry name" value="MetI-like_sf"/>
</dbReference>
<name>A0ABT6ISB9_9GAMM</name>
<evidence type="ECO:0000256" key="7">
    <source>
        <dbReference type="ARBA" id="ARBA00035642"/>
    </source>
</evidence>
<comment type="subcellular location">
    <subcellularLocation>
        <location evidence="1 9">Cell membrane</location>
        <topology evidence="1 9">Multi-pass membrane protein</topology>
    </subcellularLocation>
</comment>
<dbReference type="PANTHER" id="PTHR47737">
    <property type="entry name" value="GLYCINE BETAINE/PROLINE BETAINE TRANSPORT SYSTEM PERMEASE PROTEIN PROW"/>
    <property type="match status" value="1"/>
</dbReference>
<keyword evidence="10" id="KW-0732">Signal</keyword>
<reference evidence="12 13" key="1">
    <citation type="submission" date="2017-11" db="EMBL/GenBank/DDBJ databases">
        <title>Whole genome sequencing of Psychrobacter pocilloporae S6-60T(=JCM 31058T=LMG 29157T).</title>
        <authorList>
            <person name="Das S.K."/>
        </authorList>
    </citation>
    <scope>NUCLEOTIDE SEQUENCE [LARGE SCALE GENOMIC DNA]</scope>
    <source>
        <strain evidence="12 13">S6-60</strain>
    </source>
</reference>
<dbReference type="InterPro" id="IPR000515">
    <property type="entry name" value="MetI-like"/>
</dbReference>
<comment type="similarity">
    <text evidence="8">In the N-terminal section; belongs to the binding-protein-dependent transport system permease family.</text>
</comment>
<proteinExistence type="inferred from homology"/>
<feature type="chain" id="PRO_5045918253" evidence="10">
    <location>
        <begin position="24"/>
        <end position="642"/>
    </location>
</feature>
<evidence type="ECO:0000256" key="10">
    <source>
        <dbReference type="SAM" id="SignalP"/>
    </source>
</evidence>
<dbReference type="Proteomes" id="UP001243298">
    <property type="component" value="Unassembled WGS sequence"/>
</dbReference>
<feature type="transmembrane region" description="Helical" evidence="9">
    <location>
        <begin position="447"/>
        <end position="468"/>
    </location>
</feature>
<feature type="transmembrane region" description="Helical" evidence="9">
    <location>
        <begin position="395"/>
        <end position="414"/>
    </location>
</feature>